<dbReference type="CDD" id="cd05289">
    <property type="entry name" value="MDR_like_2"/>
    <property type="match status" value="1"/>
</dbReference>
<proteinExistence type="predicted"/>
<dbReference type="Gene3D" id="3.90.180.10">
    <property type="entry name" value="Medium-chain alcohol dehydrogenases, catalytic domain"/>
    <property type="match status" value="1"/>
</dbReference>
<dbReference type="Proteomes" id="UP001074726">
    <property type="component" value="Unassembled WGS sequence"/>
</dbReference>
<sequence>MAKHWVATRPGGLDVFSFEDHDVPAPGAGEVTIEVRAAGMNPADAKHVARGGPEDFPRPIGYEVAGVVTAVGPDTEIASGPVATGDEVLAFRISGGWATAVTVPAGDVFAKPASLSFGEAANLLLAGSTAAEMLHVTGVREGETVLVHGASGAVGVSVLQQAAMLEATVVGTASERSSGMVRRFGGTPVAYGDGLEQRVRDFAPDGVAAALDCVGTDEAVDVSLALVADRERVVTIAAADRARREGFRAIAGAMPASQAFRDAVRADLVRLAGEGRLVVPVARTFPLGDAVEATELLMSGHPGGKLVLEP</sequence>
<dbReference type="InterPro" id="IPR036291">
    <property type="entry name" value="NAD(P)-bd_dom_sf"/>
</dbReference>
<protein>
    <submittedName>
        <fullName evidence="4">NADP-dependent oxidoreductase</fullName>
    </submittedName>
</protein>
<dbReference type="RefSeq" id="WP_268112082.1">
    <property type="nucleotide sequence ID" value="NZ_JAPPUX010000003.1"/>
</dbReference>
<comment type="caution">
    <text evidence="4">The sequence shown here is derived from an EMBL/GenBank/DDBJ whole genome shotgun (WGS) entry which is preliminary data.</text>
</comment>
<dbReference type="InterPro" id="IPR013154">
    <property type="entry name" value="ADH-like_N"/>
</dbReference>
<dbReference type="InterPro" id="IPR020843">
    <property type="entry name" value="ER"/>
</dbReference>
<keyword evidence="5" id="KW-1185">Reference proteome</keyword>
<dbReference type="Pfam" id="PF13602">
    <property type="entry name" value="ADH_zinc_N_2"/>
    <property type="match status" value="1"/>
</dbReference>
<feature type="domain" description="Enoyl reductase (ER)" evidence="3">
    <location>
        <begin position="11"/>
        <end position="308"/>
    </location>
</feature>
<reference evidence="4" key="1">
    <citation type="submission" date="2022-08" db="EMBL/GenBank/DDBJ databases">
        <title>Genome sequencing of Nocardioides sp. STR2.</title>
        <authorList>
            <person name="So Y."/>
        </authorList>
    </citation>
    <scope>NUCLEOTIDE SEQUENCE</scope>
    <source>
        <strain evidence="4">STR2</strain>
    </source>
</reference>
<organism evidence="4 5">
    <name type="scientific">Nocardioides pini</name>
    <dbReference type="NCBI Taxonomy" id="2975053"/>
    <lineage>
        <taxon>Bacteria</taxon>
        <taxon>Bacillati</taxon>
        <taxon>Actinomycetota</taxon>
        <taxon>Actinomycetes</taxon>
        <taxon>Propionibacteriales</taxon>
        <taxon>Nocardioidaceae</taxon>
        <taxon>Nocardioides</taxon>
    </lineage>
</organism>
<dbReference type="SUPFAM" id="SSF51735">
    <property type="entry name" value="NAD(P)-binding Rossmann-fold domains"/>
    <property type="match status" value="1"/>
</dbReference>
<evidence type="ECO:0000313" key="4">
    <source>
        <dbReference type="EMBL" id="MCY4727123.1"/>
    </source>
</evidence>
<dbReference type="InterPro" id="IPR011032">
    <property type="entry name" value="GroES-like_sf"/>
</dbReference>
<keyword evidence="1" id="KW-0521">NADP</keyword>
<name>A0ABT4CDT5_9ACTN</name>
<dbReference type="Pfam" id="PF08240">
    <property type="entry name" value="ADH_N"/>
    <property type="match status" value="1"/>
</dbReference>
<evidence type="ECO:0000313" key="5">
    <source>
        <dbReference type="Proteomes" id="UP001074726"/>
    </source>
</evidence>
<gene>
    <name evidence="4" type="ORF">NYO98_12620</name>
</gene>
<evidence type="ECO:0000256" key="1">
    <source>
        <dbReference type="ARBA" id="ARBA00022857"/>
    </source>
</evidence>
<accession>A0ABT4CDT5</accession>
<evidence type="ECO:0000256" key="2">
    <source>
        <dbReference type="ARBA" id="ARBA00023002"/>
    </source>
</evidence>
<dbReference type="EMBL" id="JAPPUX010000003">
    <property type="protein sequence ID" value="MCY4727123.1"/>
    <property type="molecule type" value="Genomic_DNA"/>
</dbReference>
<dbReference type="SUPFAM" id="SSF50129">
    <property type="entry name" value="GroES-like"/>
    <property type="match status" value="1"/>
</dbReference>
<evidence type="ECO:0000259" key="3">
    <source>
        <dbReference type="SMART" id="SM00829"/>
    </source>
</evidence>
<keyword evidence="2" id="KW-0560">Oxidoreductase</keyword>
<dbReference type="Gene3D" id="3.40.50.720">
    <property type="entry name" value="NAD(P)-binding Rossmann-like Domain"/>
    <property type="match status" value="1"/>
</dbReference>
<dbReference type="PANTHER" id="PTHR48106">
    <property type="entry name" value="QUINONE OXIDOREDUCTASE PIG3-RELATED"/>
    <property type="match status" value="1"/>
</dbReference>
<dbReference type="SMART" id="SM00829">
    <property type="entry name" value="PKS_ER"/>
    <property type="match status" value="1"/>
</dbReference>